<comment type="caution">
    <text evidence="1">The sequence shown here is derived from an EMBL/GenBank/DDBJ whole genome shotgun (WGS) entry which is preliminary data.</text>
</comment>
<sequence>MATENEKLRNACVKAVETFQKINDEANAEIQSKLEFCIGSYDFDKNPVGLYEFGKKAFKILTKIKEKAPRKVTKKVLEDLEKALAK</sequence>
<protein>
    <submittedName>
        <fullName evidence="1">Uncharacterized protein</fullName>
    </submittedName>
</protein>
<name>A0A1J5SW36_9ZZZZ</name>
<gene>
    <name evidence="1" type="ORF">GALL_58040</name>
</gene>
<dbReference type="EMBL" id="MLJW01000016">
    <property type="protein sequence ID" value="OIR12737.1"/>
    <property type="molecule type" value="Genomic_DNA"/>
</dbReference>
<organism evidence="1">
    <name type="scientific">mine drainage metagenome</name>
    <dbReference type="NCBI Taxonomy" id="410659"/>
    <lineage>
        <taxon>unclassified sequences</taxon>
        <taxon>metagenomes</taxon>
        <taxon>ecological metagenomes</taxon>
    </lineage>
</organism>
<dbReference type="AlphaFoldDB" id="A0A1J5SW36"/>
<reference evidence="1" key="1">
    <citation type="submission" date="2016-10" db="EMBL/GenBank/DDBJ databases">
        <title>Sequence of Gallionella enrichment culture.</title>
        <authorList>
            <person name="Poehlein A."/>
            <person name="Muehling M."/>
            <person name="Daniel R."/>
        </authorList>
    </citation>
    <scope>NUCLEOTIDE SEQUENCE</scope>
</reference>
<proteinExistence type="predicted"/>
<accession>A0A1J5SW36</accession>
<evidence type="ECO:0000313" key="1">
    <source>
        <dbReference type="EMBL" id="OIR12737.1"/>
    </source>
</evidence>